<dbReference type="InterPro" id="IPR000428">
    <property type="entry name" value="Cu-bd"/>
</dbReference>
<dbReference type="FunFam" id="3.30.70.100:FF:000001">
    <property type="entry name" value="ATPase copper transporting beta"/>
    <property type="match status" value="1"/>
</dbReference>
<dbReference type="GO" id="GO:0006825">
    <property type="term" value="P:copper ion transport"/>
    <property type="evidence" value="ECO:0007669"/>
    <property type="project" value="InterPro"/>
</dbReference>
<evidence type="ECO:0000313" key="3">
    <source>
        <dbReference type="EMBL" id="MCR0232221.1"/>
    </source>
</evidence>
<dbReference type="Gene3D" id="3.30.70.100">
    <property type="match status" value="1"/>
</dbReference>
<comment type="caution">
    <text evidence="3">The sequence shown here is derived from an EMBL/GenBank/DDBJ whole genome shotgun (WGS) entry which is preliminary data.</text>
</comment>
<dbReference type="Proteomes" id="UP001203972">
    <property type="component" value="Unassembled WGS sequence"/>
</dbReference>
<dbReference type="PRINTS" id="PR00944">
    <property type="entry name" value="CUEXPORT"/>
</dbReference>
<dbReference type="CDD" id="cd00371">
    <property type="entry name" value="HMA"/>
    <property type="match status" value="1"/>
</dbReference>
<evidence type="ECO:0000256" key="1">
    <source>
        <dbReference type="ARBA" id="ARBA00022723"/>
    </source>
</evidence>
<dbReference type="RefSeq" id="WP_044905394.1">
    <property type="nucleotide sequence ID" value="NZ_CABKQS010000004.1"/>
</dbReference>
<dbReference type="Pfam" id="PF00403">
    <property type="entry name" value="HMA"/>
    <property type="match status" value="1"/>
</dbReference>
<evidence type="ECO:0000259" key="2">
    <source>
        <dbReference type="PROSITE" id="PS50846"/>
    </source>
</evidence>
<gene>
    <name evidence="3" type="ORF">MKC95_05480</name>
</gene>
<proteinExistence type="predicted"/>
<dbReference type="NCBIfam" id="TIGR00003">
    <property type="entry name" value="copper ion binding protein"/>
    <property type="match status" value="1"/>
</dbReference>
<dbReference type="InterPro" id="IPR006121">
    <property type="entry name" value="HMA_dom"/>
</dbReference>
<dbReference type="EMBL" id="JAKTMA010000007">
    <property type="protein sequence ID" value="MCR0232221.1"/>
    <property type="molecule type" value="Genomic_DNA"/>
</dbReference>
<dbReference type="SUPFAM" id="SSF55008">
    <property type="entry name" value="HMA, heavy metal-associated domain"/>
    <property type="match status" value="1"/>
</dbReference>
<accession>A0AAP2UL14</accession>
<evidence type="ECO:0000313" key="4">
    <source>
        <dbReference type="Proteomes" id="UP001203972"/>
    </source>
</evidence>
<reference evidence="3" key="1">
    <citation type="journal article" date="2022" name="Clin. Infect. Dis.">
        <title>Association between Clostridium innocuum and antibiotic-associated diarrhea in adults and children: A cross-sectional study and comparative genomics analysis.</title>
        <authorList>
            <person name="Cherny K.E."/>
            <person name="Muscat E.B."/>
            <person name="Balaji A."/>
            <person name="Mukherjee J."/>
            <person name="Ozer E.A."/>
            <person name="Angarone M.P."/>
            <person name="Hauser A.R."/>
            <person name="Sichel J.S."/>
            <person name="Amponsah E."/>
            <person name="Kociolek L.K."/>
        </authorList>
    </citation>
    <scope>NUCLEOTIDE SEQUENCE</scope>
    <source>
        <strain evidence="3">NU1-AC-029v</strain>
    </source>
</reference>
<dbReference type="AlphaFoldDB" id="A0AAP2UL14"/>
<keyword evidence="1" id="KW-0479">Metal-binding</keyword>
<dbReference type="InterPro" id="IPR006122">
    <property type="entry name" value="HMA_Cu_ion-bd"/>
</dbReference>
<sequence length="68" mass="7407">MKKAFQVEGMMCQHCEQRVNKALQGMEGVRACSASAKDGIVNVEYDAQRINDAAIIQAITDTGYDVKG</sequence>
<dbReference type="InterPro" id="IPR036163">
    <property type="entry name" value="HMA_dom_sf"/>
</dbReference>
<dbReference type="PROSITE" id="PS50846">
    <property type="entry name" value="HMA_2"/>
    <property type="match status" value="1"/>
</dbReference>
<protein>
    <submittedName>
        <fullName evidence="3">Heavy-metal-associated domain-containing protein</fullName>
    </submittedName>
</protein>
<organism evidence="3 4">
    <name type="scientific">Clostridium innocuum</name>
    <dbReference type="NCBI Taxonomy" id="1522"/>
    <lineage>
        <taxon>Bacteria</taxon>
        <taxon>Bacillati</taxon>
        <taxon>Bacillota</taxon>
        <taxon>Clostridia</taxon>
        <taxon>Eubacteriales</taxon>
        <taxon>Clostridiaceae</taxon>
        <taxon>Clostridium</taxon>
    </lineage>
</organism>
<dbReference type="GO" id="GO:0005507">
    <property type="term" value="F:copper ion binding"/>
    <property type="evidence" value="ECO:0007669"/>
    <property type="project" value="InterPro"/>
</dbReference>
<name>A0AAP2UL14_CLOIN</name>
<feature type="domain" description="HMA" evidence="2">
    <location>
        <begin position="1"/>
        <end position="67"/>
    </location>
</feature>